<dbReference type="RefSeq" id="WP_209678709.1">
    <property type="nucleotide sequence ID" value="NZ_JAGIOI010000001.1"/>
</dbReference>
<dbReference type="Proteomes" id="UP000711614">
    <property type="component" value="Unassembled WGS sequence"/>
</dbReference>
<accession>A0ABS4YUQ9</accession>
<keyword evidence="2 6" id="KW-0255">Endonuclease</keyword>
<comment type="function">
    <text evidence="6">May nick specific sequences that contain T:G mispairs resulting from m5C-deamination.</text>
</comment>
<gene>
    <name evidence="7" type="ORF">JOF48_001331</name>
</gene>
<dbReference type="Gene3D" id="3.40.960.10">
    <property type="entry name" value="VSR Endonuclease"/>
    <property type="match status" value="1"/>
</dbReference>
<sequence length="139" mass="16043">MVDSLTREQRHKVMSHIHSKDTKPEMLVRRMLFAEGYRYRLHAADLPGTPDLVFRRRRVAVFVNGCFWHSHSCPNGTHKPATNAEFWEAKRNRTVERDGQALTELANRGWTAVTVWECELRSLNAVADSLHRALGPPRL</sequence>
<comment type="caution">
    <text evidence="7">The sequence shown here is derived from an EMBL/GenBank/DDBJ whole genome shotgun (WGS) entry which is preliminary data.</text>
</comment>
<keyword evidence="8" id="KW-1185">Reference proteome</keyword>
<keyword evidence="3 6" id="KW-0227">DNA damage</keyword>
<evidence type="ECO:0000256" key="3">
    <source>
        <dbReference type="ARBA" id="ARBA00022763"/>
    </source>
</evidence>
<dbReference type="Pfam" id="PF03852">
    <property type="entry name" value="Vsr"/>
    <property type="match status" value="1"/>
</dbReference>
<keyword evidence="5 6" id="KW-0234">DNA repair</keyword>
<organism evidence="7 8">
    <name type="scientific">Arthrobacter stackebrandtii</name>
    <dbReference type="NCBI Taxonomy" id="272161"/>
    <lineage>
        <taxon>Bacteria</taxon>
        <taxon>Bacillati</taxon>
        <taxon>Actinomycetota</taxon>
        <taxon>Actinomycetes</taxon>
        <taxon>Micrococcales</taxon>
        <taxon>Micrococcaceae</taxon>
        <taxon>Arthrobacter</taxon>
    </lineage>
</organism>
<comment type="similarity">
    <text evidence="6">Belongs to the vsr family.</text>
</comment>
<dbReference type="InterPro" id="IPR011335">
    <property type="entry name" value="Restrct_endonuc-II-like"/>
</dbReference>
<proteinExistence type="inferred from homology"/>
<dbReference type="EMBL" id="JAGIOI010000001">
    <property type="protein sequence ID" value="MBP2412532.1"/>
    <property type="molecule type" value="Genomic_DNA"/>
</dbReference>
<dbReference type="InterPro" id="IPR004603">
    <property type="entry name" value="DNA_mismatch_endonuc_vsr"/>
</dbReference>
<evidence type="ECO:0000313" key="7">
    <source>
        <dbReference type="EMBL" id="MBP2412532.1"/>
    </source>
</evidence>
<dbReference type="SUPFAM" id="SSF52980">
    <property type="entry name" value="Restriction endonuclease-like"/>
    <property type="match status" value="1"/>
</dbReference>
<evidence type="ECO:0000256" key="6">
    <source>
        <dbReference type="PIRNR" id="PIRNR018267"/>
    </source>
</evidence>
<dbReference type="CDD" id="cd00221">
    <property type="entry name" value="Vsr"/>
    <property type="match status" value="1"/>
</dbReference>
<dbReference type="GO" id="GO:0004519">
    <property type="term" value="F:endonuclease activity"/>
    <property type="evidence" value="ECO:0007669"/>
    <property type="project" value="UniProtKB-KW"/>
</dbReference>
<keyword evidence="4 6" id="KW-0378">Hydrolase</keyword>
<protein>
    <recommendedName>
        <fullName evidence="6">Very short patch repair endonuclease</fullName>
        <ecNumber evidence="6">3.1.-.-</ecNumber>
    </recommendedName>
</protein>
<dbReference type="PIRSF" id="PIRSF018267">
    <property type="entry name" value="VSR_endonuc"/>
    <property type="match status" value="1"/>
</dbReference>
<evidence type="ECO:0000256" key="1">
    <source>
        <dbReference type="ARBA" id="ARBA00022722"/>
    </source>
</evidence>
<evidence type="ECO:0000313" key="8">
    <source>
        <dbReference type="Proteomes" id="UP000711614"/>
    </source>
</evidence>
<evidence type="ECO:0000256" key="4">
    <source>
        <dbReference type="ARBA" id="ARBA00022801"/>
    </source>
</evidence>
<name>A0ABS4YUQ9_9MICC</name>
<dbReference type="EC" id="3.1.-.-" evidence="6"/>
<dbReference type="GO" id="GO:0016787">
    <property type="term" value="F:hydrolase activity"/>
    <property type="evidence" value="ECO:0007669"/>
    <property type="project" value="UniProtKB-KW"/>
</dbReference>
<evidence type="ECO:0000256" key="2">
    <source>
        <dbReference type="ARBA" id="ARBA00022759"/>
    </source>
</evidence>
<keyword evidence="1 6" id="KW-0540">Nuclease</keyword>
<reference evidence="7 8" key="1">
    <citation type="submission" date="2021-03" db="EMBL/GenBank/DDBJ databases">
        <title>Sequencing the genomes of 1000 actinobacteria strains.</title>
        <authorList>
            <person name="Klenk H.-P."/>
        </authorList>
    </citation>
    <scope>NUCLEOTIDE SEQUENCE [LARGE SCALE GENOMIC DNA]</scope>
    <source>
        <strain evidence="7 8">DSM 16005</strain>
    </source>
</reference>
<evidence type="ECO:0000256" key="5">
    <source>
        <dbReference type="ARBA" id="ARBA00023204"/>
    </source>
</evidence>
<dbReference type="NCBIfam" id="TIGR00632">
    <property type="entry name" value="vsr"/>
    <property type="match status" value="1"/>
</dbReference>